<comment type="similarity">
    <text evidence="2">Belongs to the AB hydrolase superfamily. Epoxide hydrolase family.</text>
</comment>
<protein>
    <recommendedName>
        <fullName evidence="3">AB hydrolase-1 domain-containing protein</fullName>
    </recommendedName>
</protein>
<dbReference type="AlphaFoldDB" id="A0A9W8BEW1"/>
<keyword evidence="1" id="KW-0378">Hydrolase</keyword>
<evidence type="ECO:0000256" key="1">
    <source>
        <dbReference type="ARBA" id="ARBA00022801"/>
    </source>
</evidence>
<dbReference type="SUPFAM" id="SSF53474">
    <property type="entry name" value="alpha/beta-Hydrolases"/>
    <property type="match status" value="1"/>
</dbReference>
<dbReference type="InterPro" id="IPR000073">
    <property type="entry name" value="AB_hydrolase_1"/>
</dbReference>
<name>A0A9W8BEW1_9FUNG</name>
<evidence type="ECO:0000256" key="2">
    <source>
        <dbReference type="ARBA" id="ARBA00038334"/>
    </source>
</evidence>
<dbReference type="OrthoDB" id="408373at2759"/>
<dbReference type="Pfam" id="PF00561">
    <property type="entry name" value="Abhydrolase_1"/>
    <property type="match status" value="1"/>
</dbReference>
<sequence>MDPLEPASFNHCFAHVNGIKLHYVDEGSGPTTVLCVHGFPDMWYGWRYQIPFLVSLGYRVIVPDMRGYGQSDAPSDVSSYTAKNVVQDLVSLLDVVGVHKAVWAGHDWGGVHVWRAAMWHPERVAGVVSFCTPFAPTAPEMVPLAQTVAEKIPKWAYQLYFRRFESIAELNKEIPLFMTALLRTYDDMPGTSLFRPLDSLPIDQRTITDVRGISRNRLLSEQELQYYISEFSRNGMAGPTNYYRVQELTWQEEHDAGFCENSINNKCMIVTAAYDKALPASLTKSMEKFIPRLMRMHVEDSGHWVLVEQQAQANAALKLFLDSLTTDAANL</sequence>
<evidence type="ECO:0000313" key="4">
    <source>
        <dbReference type="EMBL" id="KAJ2006393.1"/>
    </source>
</evidence>
<dbReference type="EMBL" id="JANBQF010000062">
    <property type="protein sequence ID" value="KAJ2006393.1"/>
    <property type="molecule type" value="Genomic_DNA"/>
</dbReference>
<dbReference type="InterPro" id="IPR000639">
    <property type="entry name" value="Epox_hydrolase-like"/>
</dbReference>
<keyword evidence="5" id="KW-1185">Reference proteome</keyword>
<dbReference type="PANTHER" id="PTHR43329">
    <property type="entry name" value="EPOXIDE HYDROLASE"/>
    <property type="match status" value="1"/>
</dbReference>
<dbReference type="GO" id="GO:0016787">
    <property type="term" value="F:hydrolase activity"/>
    <property type="evidence" value="ECO:0007669"/>
    <property type="project" value="UniProtKB-KW"/>
</dbReference>
<gene>
    <name evidence="4" type="ORF">H4R26_001395</name>
</gene>
<dbReference type="PRINTS" id="PR00111">
    <property type="entry name" value="ABHYDROLASE"/>
</dbReference>
<evidence type="ECO:0000259" key="3">
    <source>
        <dbReference type="Pfam" id="PF00561"/>
    </source>
</evidence>
<comment type="caution">
    <text evidence="4">The sequence shown here is derived from an EMBL/GenBank/DDBJ whole genome shotgun (WGS) entry which is preliminary data.</text>
</comment>
<reference evidence="4" key="1">
    <citation type="submission" date="2022-07" db="EMBL/GenBank/DDBJ databases">
        <title>Phylogenomic reconstructions and comparative analyses of Kickxellomycotina fungi.</title>
        <authorList>
            <person name="Reynolds N.K."/>
            <person name="Stajich J.E."/>
            <person name="Barry K."/>
            <person name="Grigoriev I.V."/>
            <person name="Crous P."/>
            <person name="Smith M.E."/>
        </authorList>
    </citation>
    <scope>NUCLEOTIDE SEQUENCE</scope>
    <source>
        <strain evidence="4">IMI 214461</strain>
    </source>
</reference>
<evidence type="ECO:0000313" key="5">
    <source>
        <dbReference type="Proteomes" id="UP001150907"/>
    </source>
</evidence>
<dbReference type="Gene3D" id="3.40.50.1820">
    <property type="entry name" value="alpha/beta hydrolase"/>
    <property type="match status" value="1"/>
</dbReference>
<proteinExistence type="inferred from homology"/>
<dbReference type="PRINTS" id="PR00412">
    <property type="entry name" value="EPOXHYDRLASE"/>
</dbReference>
<accession>A0A9W8BEW1</accession>
<dbReference type="Proteomes" id="UP001150907">
    <property type="component" value="Unassembled WGS sequence"/>
</dbReference>
<dbReference type="InterPro" id="IPR029058">
    <property type="entry name" value="AB_hydrolase_fold"/>
</dbReference>
<feature type="domain" description="AB hydrolase-1" evidence="3">
    <location>
        <begin position="32"/>
        <end position="308"/>
    </location>
</feature>
<organism evidence="4 5">
    <name type="scientific">Coemansia thaxteri</name>
    <dbReference type="NCBI Taxonomy" id="2663907"/>
    <lineage>
        <taxon>Eukaryota</taxon>
        <taxon>Fungi</taxon>
        <taxon>Fungi incertae sedis</taxon>
        <taxon>Zoopagomycota</taxon>
        <taxon>Kickxellomycotina</taxon>
        <taxon>Kickxellomycetes</taxon>
        <taxon>Kickxellales</taxon>
        <taxon>Kickxellaceae</taxon>
        <taxon>Coemansia</taxon>
    </lineage>
</organism>